<sequence length="42" mass="4887">MPGNKTKDILKLAAYNPGCQLFYRKLQDAIFFKFEVVCDTMQ</sequence>
<dbReference type="AlphaFoldDB" id="A0A2P2NHP3"/>
<reference evidence="1" key="1">
    <citation type="submission" date="2018-02" db="EMBL/GenBank/DDBJ databases">
        <title>Rhizophora mucronata_Transcriptome.</title>
        <authorList>
            <person name="Meera S.P."/>
            <person name="Sreeshan A."/>
            <person name="Augustine A."/>
        </authorList>
    </citation>
    <scope>NUCLEOTIDE SEQUENCE</scope>
    <source>
        <tissue evidence="1">Leaf</tissue>
    </source>
</reference>
<proteinExistence type="predicted"/>
<accession>A0A2P2NHP3</accession>
<organism evidence="1">
    <name type="scientific">Rhizophora mucronata</name>
    <name type="common">Asiatic mangrove</name>
    <dbReference type="NCBI Taxonomy" id="61149"/>
    <lineage>
        <taxon>Eukaryota</taxon>
        <taxon>Viridiplantae</taxon>
        <taxon>Streptophyta</taxon>
        <taxon>Embryophyta</taxon>
        <taxon>Tracheophyta</taxon>
        <taxon>Spermatophyta</taxon>
        <taxon>Magnoliopsida</taxon>
        <taxon>eudicotyledons</taxon>
        <taxon>Gunneridae</taxon>
        <taxon>Pentapetalae</taxon>
        <taxon>rosids</taxon>
        <taxon>fabids</taxon>
        <taxon>Malpighiales</taxon>
        <taxon>Rhizophoraceae</taxon>
        <taxon>Rhizophora</taxon>
    </lineage>
</organism>
<evidence type="ECO:0000313" key="1">
    <source>
        <dbReference type="EMBL" id="MBX42011.1"/>
    </source>
</evidence>
<dbReference type="EMBL" id="GGEC01061527">
    <property type="protein sequence ID" value="MBX42011.1"/>
    <property type="molecule type" value="Transcribed_RNA"/>
</dbReference>
<name>A0A2P2NHP3_RHIMU</name>
<protein>
    <submittedName>
        <fullName evidence="1">Uncharacterized protein</fullName>
    </submittedName>
</protein>